<comment type="caution">
    <text evidence="6">The sequence shown here is derived from an EMBL/GenBank/DDBJ whole genome shotgun (WGS) entry which is preliminary data.</text>
</comment>
<dbReference type="Pfam" id="PF23414">
    <property type="entry name" value="Beta-prop_EML_2"/>
    <property type="match status" value="1"/>
</dbReference>
<dbReference type="InterPro" id="IPR036322">
    <property type="entry name" value="WD40_repeat_dom_sf"/>
</dbReference>
<evidence type="ECO:0000313" key="7">
    <source>
        <dbReference type="Proteomes" id="UP001044222"/>
    </source>
</evidence>
<organism evidence="6 7">
    <name type="scientific">Anguilla anguilla</name>
    <name type="common">European freshwater eel</name>
    <name type="synonym">Muraena anguilla</name>
    <dbReference type="NCBI Taxonomy" id="7936"/>
    <lineage>
        <taxon>Eukaryota</taxon>
        <taxon>Metazoa</taxon>
        <taxon>Chordata</taxon>
        <taxon>Craniata</taxon>
        <taxon>Vertebrata</taxon>
        <taxon>Euteleostomi</taxon>
        <taxon>Actinopterygii</taxon>
        <taxon>Neopterygii</taxon>
        <taxon>Teleostei</taxon>
        <taxon>Anguilliformes</taxon>
        <taxon>Anguillidae</taxon>
        <taxon>Anguilla</taxon>
    </lineage>
</organism>
<proteinExistence type="predicted"/>
<protein>
    <recommendedName>
        <fullName evidence="5">EML-like second beta-propeller domain-containing protein</fullName>
    </recommendedName>
</protein>
<dbReference type="PROSITE" id="PS50082">
    <property type="entry name" value="WD_REPEATS_2"/>
    <property type="match status" value="3"/>
</dbReference>
<accession>A0A9D3M676</accession>
<dbReference type="PANTHER" id="PTHR32215:SF0">
    <property type="entry name" value="CILIA- AND FLAGELLA-ASSOCIATED PROTEIN 57"/>
    <property type="match status" value="1"/>
</dbReference>
<evidence type="ECO:0000256" key="4">
    <source>
        <dbReference type="SAM" id="Coils"/>
    </source>
</evidence>
<feature type="coiled-coil region" evidence="4">
    <location>
        <begin position="670"/>
        <end position="930"/>
    </location>
</feature>
<dbReference type="InterPro" id="IPR015943">
    <property type="entry name" value="WD40/YVTN_repeat-like_dom_sf"/>
</dbReference>
<dbReference type="Proteomes" id="UP001044222">
    <property type="component" value="Chromosome 10"/>
</dbReference>
<evidence type="ECO:0000259" key="5">
    <source>
        <dbReference type="Pfam" id="PF23414"/>
    </source>
</evidence>
<feature type="domain" description="EML-like second beta-propeller" evidence="5">
    <location>
        <begin position="372"/>
        <end position="646"/>
    </location>
</feature>
<keyword evidence="1 3" id="KW-0853">WD repeat</keyword>
<name>A0A9D3M676_ANGAN</name>
<feature type="repeat" description="WD" evidence="3">
    <location>
        <begin position="613"/>
        <end position="646"/>
    </location>
</feature>
<dbReference type="Gene3D" id="1.10.287.1490">
    <property type="match status" value="1"/>
</dbReference>
<dbReference type="PROSITE" id="PS50294">
    <property type="entry name" value="WD_REPEATS_REGION"/>
    <property type="match status" value="2"/>
</dbReference>
<dbReference type="PANTHER" id="PTHR32215">
    <property type="entry name" value="CILIA- AND FLAGELLA-ASSOCIATED PROTEIN 57"/>
    <property type="match status" value="1"/>
</dbReference>
<dbReference type="InterPro" id="IPR052993">
    <property type="entry name" value="CFA-57"/>
</dbReference>
<dbReference type="InterPro" id="IPR019775">
    <property type="entry name" value="WD40_repeat_CS"/>
</dbReference>
<dbReference type="Gene3D" id="2.130.10.10">
    <property type="entry name" value="YVTN repeat-like/Quinoprotein amine dehydrogenase"/>
    <property type="match status" value="2"/>
</dbReference>
<sequence>MAASQIVAEPHFIFGMRPGVANNICYIDEQTVIFPAGNNCVRYNLDEQSQKFIPGLEKSLGLQSLALSPDRRYLAVSEQGEKGMISVYDLQKEHNKKRKVLTGGDIAVQEFVCMAFSHDSKYLISQSGAPDWTLFYWAWQKQKVLATLITGGPTNPVYQVSINPLDNTQICVSGHGVFRLIQYAKGSLKQFNAQKKKVNNYLSHDWMSEKRVIAGTEMGQLLVFESGELRWEMNVMTKTSTQDPERTAEKNQEAAVASQPPRVTVIKAYSKGFVCSAGPGTVFLFEKMEDKDGYRKCSEIRIPPDPYSNDPSQAEQQEFVSLCISPSEETLTGSTNRGQLYSIALSSAEIGKQGDQAQFDFLTESFHSDTITGLSICYCKSIVATCSLDRSVRIWNFETNSLEVYKEFQEQAFSIALHPTGLFILVGFCDKLRLLNLLINDIRTFMEFNVRGCRECAFSNGGHLFAAVNGTVIHIYSTITFENVRNLKGHNGKVRSIIWSDDDSRLVSCGMDGAVYEWNTLTTKRESDCVLKTCMYTSIAISPDAKIVFAVGTDCTLKEIQDHHIVKDVPAEDVTYTAVAFSLSGRMLFTGTSSGTVRVMKYPLPTHKDWIEYQGHAAPITKMVITFDDQFLLTVAEDGCLVVWKIIDQERHGLKRDKAIYYSEEILITKTDLEDKNQNMLELKTRVEELKVENQFQLRLKGMDHEKEVKEMTDKFMQEIESLKTKYQVLKAEKEKMESDHKESMERVMERNTKEKLDLESTSLQNLMLEYERYQELQHKSQKMQEEYERQLQITEERKAQALEEHTQQYESRLKENLFKLKESEDKAQQQQKEYEEMIRQIEEDADREILDIRAKYERVLKEEKDTSLQLKDETGIMRKKFSSLQREIGDKNLETEKLRLEHQKLQGVIKSLEKDIVGLKREIHERDETIQDKEKCNYDMRMKNSDLEKFKFVLEYKINELKKQIEPRENSIIEMREQIQKMEDELGQFKRKNTQLELTITELKLKLKVTDEDKRKEMQRVRNMKTLVQRFKTDLHHCVEFIQEPKKLKDSICELYSSYVQSDVVDMVGGDSDIQKEYSRQRDHLEKTVANFKRKMARDSEIHHEERLRIIRENTSLINENQELIRELHHIKSHAPLASMTSAPVTSVTVLSSSGESEEIIQRQRVEIDRLRQEVLVHGDTHLVQSPSTLKLPPLLS</sequence>
<dbReference type="SUPFAM" id="SSF90257">
    <property type="entry name" value="Myosin rod fragments"/>
    <property type="match status" value="1"/>
</dbReference>
<evidence type="ECO:0000256" key="2">
    <source>
        <dbReference type="ARBA" id="ARBA00022737"/>
    </source>
</evidence>
<evidence type="ECO:0000256" key="3">
    <source>
        <dbReference type="PROSITE-ProRule" id="PRU00221"/>
    </source>
</evidence>
<feature type="repeat" description="WD" evidence="3">
    <location>
        <begin position="364"/>
        <end position="405"/>
    </location>
</feature>
<keyword evidence="4" id="KW-0175">Coiled coil</keyword>
<reference evidence="6" key="1">
    <citation type="submission" date="2021-01" db="EMBL/GenBank/DDBJ databases">
        <title>A chromosome-scale assembly of European eel, Anguilla anguilla.</title>
        <authorList>
            <person name="Henkel C."/>
            <person name="Jong-Raadsen S.A."/>
            <person name="Dufour S."/>
            <person name="Weltzien F.-A."/>
            <person name="Palstra A.P."/>
            <person name="Pelster B."/>
            <person name="Spaink H.P."/>
            <person name="Van Den Thillart G.E."/>
            <person name="Jansen H."/>
            <person name="Zahm M."/>
            <person name="Klopp C."/>
            <person name="Cedric C."/>
            <person name="Louis A."/>
            <person name="Berthelot C."/>
            <person name="Parey E."/>
            <person name="Roest Crollius H."/>
            <person name="Montfort J."/>
            <person name="Robinson-Rechavi M."/>
            <person name="Bucao C."/>
            <person name="Bouchez O."/>
            <person name="Gislard M."/>
            <person name="Lluch J."/>
            <person name="Milhes M."/>
            <person name="Lampietro C."/>
            <person name="Lopez Roques C."/>
            <person name="Donnadieu C."/>
            <person name="Braasch I."/>
            <person name="Desvignes T."/>
            <person name="Postlethwait J."/>
            <person name="Bobe J."/>
            <person name="Guiguen Y."/>
            <person name="Dirks R."/>
        </authorList>
    </citation>
    <scope>NUCLEOTIDE SEQUENCE</scope>
    <source>
        <strain evidence="6">Tag_6206</strain>
        <tissue evidence="6">Liver</tissue>
    </source>
</reference>
<dbReference type="SUPFAM" id="SSF50978">
    <property type="entry name" value="WD40 repeat-like"/>
    <property type="match status" value="2"/>
</dbReference>
<dbReference type="FunFam" id="2.130.10.10:FF:000271">
    <property type="entry name" value="cilia- and flagella-associated protein 57"/>
    <property type="match status" value="1"/>
</dbReference>
<gene>
    <name evidence="6" type="ORF">ANANG_G00200590</name>
</gene>
<dbReference type="PROSITE" id="PS00678">
    <property type="entry name" value="WD_REPEATS_1"/>
    <property type="match status" value="1"/>
</dbReference>
<keyword evidence="2" id="KW-0677">Repeat</keyword>
<dbReference type="InterPro" id="IPR055442">
    <property type="entry name" value="Beta-prop_EML-like_2nd"/>
</dbReference>
<dbReference type="InterPro" id="IPR001680">
    <property type="entry name" value="WD40_rpt"/>
</dbReference>
<feature type="repeat" description="WD" evidence="3">
    <location>
        <begin position="487"/>
        <end position="528"/>
    </location>
</feature>
<dbReference type="SMART" id="SM00320">
    <property type="entry name" value="WD40"/>
    <property type="match status" value="8"/>
</dbReference>
<dbReference type="AlphaFoldDB" id="A0A9D3M676"/>
<evidence type="ECO:0000313" key="6">
    <source>
        <dbReference type="EMBL" id="KAG5841540.1"/>
    </source>
</evidence>
<dbReference type="EMBL" id="JAFIRN010000010">
    <property type="protein sequence ID" value="KAG5841540.1"/>
    <property type="molecule type" value="Genomic_DNA"/>
</dbReference>
<evidence type="ECO:0000256" key="1">
    <source>
        <dbReference type="ARBA" id="ARBA00022574"/>
    </source>
</evidence>
<feature type="coiled-coil region" evidence="4">
    <location>
        <begin position="973"/>
        <end position="1007"/>
    </location>
</feature>
<keyword evidence="7" id="KW-1185">Reference proteome</keyword>